<proteinExistence type="predicted"/>
<feature type="region of interest" description="Disordered" evidence="1">
    <location>
        <begin position="1"/>
        <end position="69"/>
    </location>
</feature>
<dbReference type="Proteomes" id="UP001341281">
    <property type="component" value="Chromosome 02"/>
</dbReference>
<accession>A0AAQ3PML5</accession>
<reference evidence="2 3" key="1">
    <citation type="submission" date="2024-02" db="EMBL/GenBank/DDBJ databases">
        <title>High-quality chromosome-scale genome assembly of Pensacola bahiagrass (Paspalum notatum Flugge var. saurae).</title>
        <authorList>
            <person name="Vega J.M."/>
            <person name="Podio M."/>
            <person name="Orjuela J."/>
            <person name="Siena L.A."/>
            <person name="Pessino S.C."/>
            <person name="Combes M.C."/>
            <person name="Mariac C."/>
            <person name="Albertini E."/>
            <person name="Pupilli F."/>
            <person name="Ortiz J.P.A."/>
            <person name="Leblanc O."/>
        </authorList>
    </citation>
    <scope>NUCLEOTIDE SEQUENCE [LARGE SCALE GENOMIC DNA]</scope>
    <source>
        <strain evidence="2">R1</strain>
        <tissue evidence="2">Leaf</tissue>
    </source>
</reference>
<dbReference type="AlphaFoldDB" id="A0AAQ3PML5"/>
<evidence type="ECO:0000313" key="2">
    <source>
        <dbReference type="EMBL" id="WVZ55079.1"/>
    </source>
</evidence>
<protein>
    <submittedName>
        <fullName evidence="2">Uncharacterized protein</fullName>
    </submittedName>
</protein>
<evidence type="ECO:0000313" key="3">
    <source>
        <dbReference type="Proteomes" id="UP001341281"/>
    </source>
</evidence>
<organism evidence="2 3">
    <name type="scientific">Paspalum notatum var. saurae</name>
    <dbReference type="NCBI Taxonomy" id="547442"/>
    <lineage>
        <taxon>Eukaryota</taxon>
        <taxon>Viridiplantae</taxon>
        <taxon>Streptophyta</taxon>
        <taxon>Embryophyta</taxon>
        <taxon>Tracheophyta</taxon>
        <taxon>Spermatophyta</taxon>
        <taxon>Magnoliopsida</taxon>
        <taxon>Liliopsida</taxon>
        <taxon>Poales</taxon>
        <taxon>Poaceae</taxon>
        <taxon>PACMAD clade</taxon>
        <taxon>Panicoideae</taxon>
        <taxon>Andropogonodae</taxon>
        <taxon>Paspaleae</taxon>
        <taxon>Paspalinae</taxon>
        <taxon>Paspalum</taxon>
    </lineage>
</organism>
<feature type="compositionally biased region" description="Basic residues" evidence="1">
    <location>
        <begin position="55"/>
        <end position="69"/>
    </location>
</feature>
<name>A0AAQ3PML5_PASNO</name>
<dbReference type="EMBL" id="CP144746">
    <property type="protein sequence ID" value="WVZ55079.1"/>
    <property type="molecule type" value="Genomic_DNA"/>
</dbReference>
<gene>
    <name evidence="2" type="ORF">U9M48_005792</name>
</gene>
<evidence type="ECO:0000256" key="1">
    <source>
        <dbReference type="SAM" id="MobiDB-lite"/>
    </source>
</evidence>
<keyword evidence="3" id="KW-1185">Reference proteome</keyword>
<sequence>MATGYELLAGRRRGAEGGRRSGGRPRRPPREAAAPGAVLADRRRRAKGDRGAGGRPRRPQPPRRGRPPP</sequence>